<keyword evidence="5" id="KW-0540">Nuclease</keyword>
<comment type="similarity">
    <text evidence="1">Belongs to the type-I restriction system S methylase family.</text>
</comment>
<keyword evidence="2" id="KW-0680">Restriction system</keyword>
<name>A0A3A9IAM0_AERVE</name>
<dbReference type="InterPro" id="IPR052021">
    <property type="entry name" value="Type-I_RS_S_subunit"/>
</dbReference>
<dbReference type="Proteomes" id="UP000281725">
    <property type="component" value="Unassembled WGS sequence"/>
</dbReference>
<evidence type="ECO:0000256" key="1">
    <source>
        <dbReference type="ARBA" id="ARBA00010923"/>
    </source>
</evidence>
<dbReference type="PANTHER" id="PTHR30408">
    <property type="entry name" value="TYPE-1 RESTRICTION ENZYME ECOKI SPECIFICITY PROTEIN"/>
    <property type="match status" value="1"/>
</dbReference>
<dbReference type="Gene3D" id="3.90.220.20">
    <property type="entry name" value="DNA methylase specificity domains"/>
    <property type="match status" value="2"/>
</dbReference>
<evidence type="ECO:0000313" key="5">
    <source>
        <dbReference type="EMBL" id="RKJ86289.1"/>
    </source>
</evidence>
<evidence type="ECO:0000256" key="3">
    <source>
        <dbReference type="ARBA" id="ARBA00023125"/>
    </source>
</evidence>
<dbReference type="Pfam" id="PF01420">
    <property type="entry name" value="Methylase_S"/>
    <property type="match status" value="1"/>
</dbReference>
<dbReference type="EMBL" id="RAWX01000004">
    <property type="protein sequence ID" value="RKJ86289.1"/>
    <property type="molecule type" value="Genomic_DNA"/>
</dbReference>
<dbReference type="PANTHER" id="PTHR30408:SF12">
    <property type="entry name" value="TYPE I RESTRICTION ENZYME MJAVIII SPECIFICITY SUBUNIT"/>
    <property type="match status" value="1"/>
</dbReference>
<evidence type="ECO:0000256" key="2">
    <source>
        <dbReference type="ARBA" id="ARBA00022747"/>
    </source>
</evidence>
<keyword evidence="5" id="KW-0255">Endonuclease</keyword>
<keyword evidence="5" id="KW-0378">Hydrolase</keyword>
<feature type="domain" description="Type I restriction modification DNA specificity" evidence="4">
    <location>
        <begin position="256"/>
        <end position="380"/>
    </location>
</feature>
<dbReference type="InterPro" id="IPR044946">
    <property type="entry name" value="Restrct_endonuc_typeI_TRD_sf"/>
</dbReference>
<protein>
    <submittedName>
        <fullName evidence="5">Restriction endonuclease subunit S</fullName>
    </submittedName>
</protein>
<comment type="caution">
    <text evidence="5">The sequence shown here is derived from an EMBL/GenBank/DDBJ whole genome shotgun (WGS) entry which is preliminary data.</text>
</comment>
<proteinExistence type="inferred from homology"/>
<evidence type="ECO:0000259" key="4">
    <source>
        <dbReference type="Pfam" id="PF01420"/>
    </source>
</evidence>
<reference evidence="5 6" key="1">
    <citation type="submission" date="2018-09" db="EMBL/GenBank/DDBJ databases">
        <title>Genome sequencing of Aeromonas veronii MS-17-88.</title>
        <authorList>
            <person name="Tekedar H.C."/>
            <person name="Arick M.A."/>
            <person name="Hsu C.-Y."/>
            <person name="Thrash A."/>
            <person name="Karsi A."/>
            <person name="Lawrence M.L."/>
            <person name="Abdelhamed H."/>
        </authorList>
    </citation>
    <scope>NUCLEOTIDE SEQUENCE [LARGE SCALE GENOMIC DNA]</scope>
    <source>
        <strain evidence="5 6">MS 17-88</strain>
    </source>
</reference>
<sequence length="397" mass="44143">MISTEKVGKNVCVPMSITSGVGLVSQADKFGRVIAGDSYKNYLLLKPNDFAYNKSATKDYPEGFLTLYSGTELAAVPNSIFTCFRIHGESPDTRFLNYQFSDNLHGRWLRKFIQVGARAHGSLSINDSDLMALPVPVPVGSKSVAEQQKIANCLSSLDDLIAAQVRKVEALKSYKHGLMQRLFPRAGETRPRLRFPEFQNAGEWMCEELSRSLEKVIDYRGKAPPKSDSGVPLITARNVRFGWLDMTSDEYIGEGEYTKWMSKGIPQDGDILFTTEAPLGNVALFPNTGRFALGQRILTLRPRSEKCLSAFLFQSLLGPSMQKEIDFHSTGTTAKGIKSTVFVKISFCYPEVNEQRRIADYLTSLDEIIAGEANKLAALNTHKKGLMQQLFPSLEEA</sequence>
<dbReference type="GO" id="GO:0003677">
    <property type="term" value="F:DNA binding"/>
    <property type="evidence" value="ECO:0007669"/>
    <property type="project" value="UniProtKB-KW"/>
</dbReference>
<dbReference type="GO" id="GO:0004519">
    <property type="term" value="F:endonuclease activity"/>
    <property type="evidence" value="ECO:0007669"/>
    <property type="project" value="UniProtKB-KW"/>
</dbReference>
<dbReference type="CDD" id="cd17246">
    <property type="entry name" value="RMtype1_S_SonII-TRD2-CR2_like"/>
    <property type="match status" value="1"/>
</dbReference>
<gene>
    <name evidence="5" type="ORF">D6R50_18580</name>
</gene>
<accession>A0A3A9IAM0</accession>
<dbReference type="SUPFAM" id="SSF116734">
    <property type="entry name" value="DNA methylase specificity domain"/>
    <property type="match status" value="2"/>
</dbReference>
<keyword evidence="3" id="KW-0238">DNA-binding</keyword>
<evidence type="ECO:0000313" key="6">
    <source>
        <dbReference type="Proteomes" id="UP000281725"/>
    </source>
</evidence>
<organism evidence="5 6">
    <name type="scientific">Aeromonas veronii</name>
    <dbReference type="NCBI Taxonomy" id="654"/>
    <lineage>
        <taxon>Bacteria</taxon>
        <taxon>Pseudomonadati</taxon>
        <taxon>Pseudomonadota</taxon>
        <taxon>Gammaproteobacteria</taxon>
        <taxon>Aeromonadales</taxon>
        <taxon>Aeromonadaceae</taxon>
        <taxon>Aeromonas</taxon>
    </lineage>
</organism>
<dbReference type="InterPro" id="IPR000055">
    <property type="entry name" value="Restrct_endonuc_typeI_TRD"/>
</dbReference>
<dbReference type="GO" id="GO:0009307">
    <property type="term" value="P:DNA restriction-modification system"/>
    <property type="evidence" value="ECO:0007669"/>
    <property type="project" value="UniProtKB-KW"/>
</dbReference>
<dbReference type="AlphaFoldDB" id="A0A3A9IAM0"/>